<dbReference type="OrthoDB" id="6046937at2759"/>
<sequence>MESRWWQRESLIKFESPTSFFIFVPSNSGKSFFTKQLLMMAPEMFKIPPSKIYFSFSVWQDLYYKMVNEIPQIQFHKGLPSMELLNNWGEQDGHKIIVFDDLIMDAADSAEMSHIMCVGSHHYNMTVIQILQNVFQKGKSMRTASLNYHYFILFRSFRDVLQIQTLGKQMFPGQTKFFMEAYHKSTKQRFGYLLLDLHPHTDKTYQLRTHILPGQFYTIYQPIQ</sequence>
<accession>A0A6J8EPT8</accession>
<evidence type="ECO:0000313" key="1">
    <source>
        <dbReference type="EMBL" id="CAC5422488.1"/>
    </source>
</evidence>
<dbReference type="Proteomes" id="UP000507470">
    <property type="component" value="Unassembled WGS sequence"/>
</dbReference>
<dbReference type="AlphaFoldDB" id="A0A6J8EPT8"/>
<dbReference type="EMBL" id="CACVKT020009600">
    <property type="protein sequence ID" value="CAC5422488.1"/>
    <property type="molecule type" value="Genomic_DNA"/>
</dbReference>
<name>A0A6J8EPT8_MYTCO</name>
<reference evidence="1 2" key="1">
    <citation type="submission" date="2020-06" db="EMBL/GenBank/DDBJ databases">
        <authorList>
            <person name="Li R."/>
            <person name="Bekaert M."/>
        </authorList>
    </citation>
    <scope>NUCLEOTIDE SEQUENCE [LARGE SCALE GENOMIC DNA]</scope>
    <source>
        <strain evidence="2">wild</strain>
    </source>
</reference>
<proteinExistence type="predicted"/>
<organism evidence="1 2">
    <name type="scientific">Mytilus coruscus</name>
    <name type="common">Sea mussel</name>
    <dbReference type="NCBI Taxonomy" id="42192"/>
    <lineage>
        <taxon>Eukaryota</taxon>
        <taxon>Metazoa</taxon>
        <taxon>Spiralia</taxon>
        <taxon>Lophotrochozoa</taxon>
        <taxon>Mollusca</taxon>
        <taxon>Bivalvia</taxon>
        <taxon>Autobranchia</taxon>
        <taxon>Pteriomorphia</taxon>
        <taxon>Mytilida</taxon>
        <taxon>Mytiloidea</taxon>
        <taxon>Mytilidae</taxon>
        <taxon>Mytilinae</taxon>
        <taxon>Mytilus</taxon>
    </lineage>
</organism>
<keyword evidence="2" id="KW-1185">Reference proteome</keyword>
<evidence type="ECO:0000313" key="2">
    <source>
        <dbReference type="Proteomes" id="UP000507470"/>
    </source>
</evidence>
<protein>
    <submittedName>
        <fullName evidence="1">Uncharacterized protein</fullName>
    </submittedName>
</protein>
<gene>
    <name evidence="1" type="ORF">MCOR_54536</name>
</gene>